<dbReference type="Proteomes" id="UP000238356">
    <property type="component" value="Unassembled WGS sequence"/>
</dbReference>
<comment type="caution">
    <text evidence="2">The sequence shown here is derived from an EMBL/GenBank/DDBJ whole genome shotgun (WGS) entry which is preliminary data.</text>
</comment>
<dbReference type="EMBL" id="PSZD01000013">
    <property type="protein sequence ID" value="PPJ26304.1"/>
    <property type="molecule type" value="Genomic_DNA"/>
</dbReference>
<dbReference type="AlphaFoldDB" id="A0A2S6A380"/>
<accession>A0A2S6A380</accession>
<dbReference type="InterPro" id="IPR000600">
    <property type="entry name" value="ROK"/>
</dbReference>
<evidence type="ECO:0000313" key="2">
    <source>
        <dbReference type="EMBL" id="PPJ26304.1"/>
    </source>
</evidence>
<reference evidence="2 3" key="1">
    <citation type="submission" date="2018-02" db="EMBL/GenBank/DDBJ databases">
        <title>8 Nocardia nova and 1 Nocardia cyriacigeorgica strain used for evolution to TMP-SMX.</title>
        <authorList>
            <person name="Mehta H."/>
            <person name="Weng J."/>
            <person name="Shamoo Y."/>
        </authorList>
    </citation>
    <scope>NUCLEOTIDE SEQUENCE [LARGE SCALE GENOMIC DNA]</scope>
    <source>
        <strain evidence="2 3">BAA2227</strain>
    </source>
</reference>
<evidence type="ECO:0000313" key="3">
    <source>
        <dbReference type="Proteomes" id="UP000238356"/>
    </source>
</evidence>
<protein>
    <submittedName>
        <fullName evidence="2">Sugar kinase</fullName>
    </submittedName>
</protein>
<keyword evidence="2" id="KW-0808">Transferase</keyword>
<comment type="similarity">
    <text evidence="1">Belongs to the ROK (NagC/XylR) family.</text>
</comment>
<dbReference type="PANTHER" id="PTHR18964">
    <property type="entry name" value="ROK (REPRESSOR, ORF, KINASE) FAMILY"/>
    <property type="match status" value="1"/>
</dbReference>
<dbReference type="InterPro" id="IPR043129">
    <property type="entry name" value="ATPase_NBD"/>
</dbReference>
<dbReference type="PANTHER" id="PTHR18964:SF169">
    <property type="entry name" value="N-ACETYLMANNOSAMINE KINASE"/>
    <property type="match status" value="1"/>
</dbReference>
<dbReference type="Gene3D" id="3.30.420.40">
    <property type="match status" value="2"/>
</dbReference>
<keyword evidence="3" id="KW-1185">Reference proteome</keyword>
<organism evidence="2 3">
    <name type="scientific">Nocardia nova</name>
    <dbReference type="NCBI Taxonomy" id="37330"/>
    <lineage>
        <taxon>Bacteria</taxon>
        <taxon>Bacillati</taxon>
        <taxon>Actinomycetota</taxon>
        <taxon>Actinomycetes</taxon>
        <taxon>Mycobacteriales</taxon>
        <taxon>Nocardiaceae</taxon>
        <taxon>Nocardia</taxon>
    </lineage>
</organism>
<dbReference type="SUPFAM" id="SSF53067">
    <property type="entry name" value="Actin-like ATPase domain"/>
    <property type="match status" value="1"/>
</dbReference>
<dbReference type="GeneID" id="66723755"/>
<name>A0A2S6A380_9NOCA</name>
<keyword evidence="2" id="KW-0418">Kinase</keyword>
<dbReference type="RefSeq" id="WP_063010441.1">
    <property type="nucleotide sequence ID" value="NZ_JAHUVX010000008.1"/>
</dbReference>
<dbReference type="Pfam" id="PF00480">
    <property type="entry name" value="ROK"/>
    <property type="match status" value="1"/>
</dbReference>
<proteinExistence type="inferred from homology"/>
<evidence type="ECO:0000256" key="1">
    <source>
        <dbReference type="ARBA" id="ARBA00006479"/>
    </source>
</evidence>
<gene>
    <name evidence="2" type="ORF">C5F51_21200</name>
</gene>
<dbReference type="GO" id="GO:0016301">
    <property type="term" value="F:kinase activity"/>
    <property type="evidence" value="ECO:0007669"/>
    <property type="project" value="UniProtKB-KW"/>
</dbReference>
<sequence length="297" mass="29487">MTVLALEIGPAGFAATRVADDVGTDDIRRAPIPAAGAWEACRTLLHETAGGEDVAAIGIGSSGPIDMTAGVVAPTAVKEWQTGFELVDSVKKAFPGASVQLGLDGVCLALAEQNFGATGQVMDAVSIAVSDRISAGVMVGGLVVVGRTGNAGHLGHLLVPGYDEPCECGGRGCLEAVAGGLSAVRWARGRGWPGATVAELVSAAQSGDEVAVAAFERVGTALGRAIASIAPLLDVGLVVVGGSMATAGPALWKPLNTAVATHARAGFLAALRVVPSELEDLGVLAGAGVLALIAAQD</sequence>